<keyword evidence="1" id="KW-0812">Transmembrane</keyword>
<feature type="transmembrane region" description="Helical" evidence="1">
    <location>
        <begin position="31"/>
        <end position="51"/>
    </location>
</feature>
<gene>
    <name evidence="2" type="ORF">APZ42_012326</name>
</gene>
<dbReference type="Proteomes" id="UP000076858">
    <property type="component" value="Unassembled WGS sequence"/>
</dbReference>
<accession>A0A162RYB6</accession>
<sequence length="178" mass="20750">MKEQLRPNANNSSPQALPKQFIITQHDLNDWVLVCFTICFKINNVCLLLYLTQYLSYRGLTTYRMFQKPCRTFVLSLSKTRTNVTHIQIHRMKTQMEHHHKRKLSKYPTVQKIYKRFNIALPSSASVERLISQGGLIYVPKRTNLIDKPFEMLLPCGPYNTNADSSTVPLFIIISIFK</sequence>
<keyword evidence="3" id="KW-1185">Reference proteome</keyword>
<protein>
    <submittedName>
        <fullName evidence="2">Uncharacterized protein</fullName>
    </submittedName>
</protein>
<dbReference type="EMBL" id="LRGB01000093">
    <property type="protein sequence ID" value="KZS20878.1"/>
    <property type="molecule type" value="Genomic_DNA"/>
</dbReference>
<organism evidence="2 3">
    <name type="scientific">Daphnia magna</name>
    <dbReference type="NCBI Taxonomy" id="35525"/>
    <lineage>
        <taxon>Eukaryota</taxon>
        <taxon>Metazoa</taxon>
        <taxon>Ecdysozoa</taxon>
        <taxon>Arthropoda</taxon>
        <taxon>Crustacea</taxon>
        <taxon>Branchiopoda</taxon>
        <taxon>Diplostraca</taxon>
        <taxon>Cladocera</taxon>
        <taxon>Anomopoda</taxon>
        <taxon>Daphniidae</taxon>
        <taxon>Daphnia</taxon>
    </lineage>
</organism>
<evidence type="ECO:0000313" key="2">
    <source>
        <dbReference type="EMBL" id="KZS20878.1"/>
    </source>
</evidence>
<comment type="caution">
    <text evidence="2">The sequence shown here is derived from an EMBL/GenBank/DDBJ whole genome shotgun (WGS) entry which is preliminary data.</text>
</comment>
<dbReference type="AlphaFoldDB" id="A0A162RYB6"/>
<name>A0A162RYB6_9CRUS</name>
<keyword evidence="1" id="KW-0472">Membrane</keyword>
<evidence type="ECO:0000313" key="3">
    <source>
        <dbReference type="Proteomes" id="UP000076858"/>
    </source>
</evidence>
<keyword evidence="1" id="KW-1133">Transmembrane helix</keyword>
<proteinExistence type="predicted"/>
<evidence type="ECO:0000256" key="1">
    <source>
        <dbReference type="SAM" id="Phobius"/>
    </source>
</evidence>
<reference evidence="2 3" key="1">
    <citation type="submission" date="2016-03" db="EMBL/GenBank/DDBJ databases">
        <title>EvidentialGene: Evidence-directed Construction of Genes on Genomes.</title>
        <authorList>
            <person name="Gilbert D.G."/>
            <person name="Choi J.-H."/>
            <person name="Mockaitis K."/>
            <person name="Colbourne J."/>
            <person name="Pfrender M."/>
        </authorList>
    </citation>
    <scope>NUCLEOTIDE SEQUENCE [LARGE SCALE GENOMIC DNA]</scope>
    <source>
        <strain evidence="2 3">Xinb3</strain>
        <tissue evidence="2">Complete organism</tissue>
    </source>
</reference>